<dbReference type="InterPro" id="IPR004045">
    <property type="entry name" value="Glutathione_S-Trfase_N"/>
</dbReference>
<reference evidence="3" key="1">
    <citation type="submission" date="2021-01" db="EMBL/GenBank/DDBJ databases">
        <title>Rhizobium sp. strain KVB221 16S ribosomal RNA gene Genome sequencing and assembly.</title>
        <authorList>
            <person name="Kang M."/>
        </authorList>
    </citation>
    <scope>NUCLEOTIDE SEQUENCE</scope>
    <source>
        <strain evidence="3">KVB221</strain>
    </source>
</reference>
<keyword evidence="4" id="KW-1185">Reference proteome</keyword>
<dbReference type="InterPro" id="IPR036282">
    <property type="entry name" value="Glutathione-S-Trfase_C_sf"/>
</dbReference>
<dbReference type="InterPro" id="IPR054416">
    <property type="entry name" value="GST_UstS-like_C"/>
</dbReference>
<name>A0A936YM41_9HYPH</name>
<organism evidence="3 4">
    <name type="scientific">Rhizobium setariae</name>
    <dbReference type="NCBI Taxonomy" id="2801340"/>
    <lineage>
        <taxon>Bacteria</taxon>
        <taxon>Pseudomonadati</taxon>
        <taxon>Pseudomonadota</taxon>
        <taxon>Alphaproteobacteria</taxon>
        <taxon>Hyphomicrobiales</taxon>
        <taxon>Rhizobiaceae</taxon>
        <taxon>Rhizobium/Agrobacterium group</taxon>
        <taxon>Rhizobium</taxon>
    </lineage>
</organism>
<dbReference type="RefSeq" id="WP_201653638.1">
    <property type="nucleotide sequence ID" value="NZ_JAEQNC010000002.1"/>
</dbReference>
<dbReference type="SUPFAM" id="SSF52833">
    <property type="entry name" value="Thioredoxin-like"/>
    <property type="match status" value="1"/>
</dbReference>
<feature type="domain" description="Glutathione S-transferase UstS-like C-terminal" evidence="2">
    <location>
        <begin position="94"/>
        <end position="214"/>
    </location>
</feature>
<dbReference type="Pfam" id="PF13417">
    <property type="entry name" value="GST_N_3"/>
    <property type="match status" value="1"/>
</dbReference>
<dbReference type="EMBL" id="JAEQNC010000002">
    <property type="protein sequence ID" value="MBL0371252.1"/>
    <property type="molecule type" value="Genomic_DNA"/>
</dbReference>
<evidence type="ECO:0000259" key="1">
    <source>
        <dbReference type="Pfam" id="PF13417"/>
    </source>
</evidence>
<dbReference type="InterPro" id="IPR036249">
    <property type="entry name" value="Thioredoxin-like_sf"/>
</dbReference>
<dbReference type="Gene3D" id="1.20.1050.10">
    <property type="match status" value="1"/>
</dbReference>
<dbReference type="AlphaFoldDB" id="A0A936YM41"/>
<evidence type="ECO:0000313" key="4">
    <source>
        <dbReference type="Proteomes" id="UP000633219"/>
    </source>
</evidence>
<dbReference type="SUPFAM" id="SSF47616">
    <property type="entry name" value="GST C-terminal domain-like"/>
    <property type="match status" value="1"/>
</dbReference>
<dbReference type="Pfam" id="PF22041">
    <property type="entry name" value="GST_C_7"/>
    <property type="match status" value="1"/>
</dbReference>
<proteinExistence type="predicted"/>
<evidence type="ECO:0000313" key="3">
    <source>
        <dbReference type="EMBL" id="MBL0371252.1"/>
    </source>
</evidence>
<dbReference type="Gene3D" id="3.40.30.10">
    <property type="entry name" value="Glutaredoxin"/>
    <property type="match status" value="1"/>
</dbReference>
<dbReference type="Proteomes" id="UP000633219">
    <property type="component" value="Unassembled WGS sequence"/>
</dbReference>
<evidence type="ECO:0000259" key="2">
    <source>
        <dbReference type="Pfam" id="PF22041"/>
    </source>
</evidence>
<comment type="caution">
    <text evidence="3">The sequence shown here is derived from an EMBL/GenBank/DDBJ whole genome shotgun (WGS) entry which is preliminary data.</text>
</comment>
<dbReference type="CDD" id="cd03202">
    <property type="entry name" value="GST_C_etherase_LigE"/>
    <property type="match status" value="1"/>
</dbReference>
<gene>
    <name evidence="3" type="ORF">JJB09_04350</name>
</gene>
<protein>
    <submittedName>
        <fullName evidence="3">Glutathione S-transferase family protein</fullName>
    </submittedName>
</protein>
<accession>A0A936YM41</accession>
<feature type="domain" description="GST N-terminal" evidence="1">
    <location>
        <begin position="15"/>
        <end position="84"/>
    </location>
</feature>
<sequence length="229" mass="25334">MTRLLYSLCGADADCRFSPHVWKVAMALSHKRLDFQEVPTPFTSIRSVEIGFSPTVPVINDNGELVRESFDIALYLEERYPERPSLFGGEGGKALSRAIEGYSQFILHPALAKILIMDIHDLLAPADQTYFRSSREARFGKTLEDVAAAADEELAGFSSKLEPLRHALKFQPWLGGDGPLFADYIVFGALQWARVASPKSLLAAGDPVHDWFERCLDLHDGQGRAAKAA</sequence>